<dbReference type="RefSeq" id="WP_123102349.1">
    <property type="nucleotide sequence ID" value="NZ_RIBZ01000278.1"/>
</dbReference>
<name>A0A3M8VXM6_9ACTN</name>
<comment type="caution">
    <text evidence="1">The sequence shown here is derived from an EMBL/GenBank/DDBJ whole genome shotgun (WGS) entry which is preliminary data.</text>
</comment>
<dbReference type="EMBL" id="RIBZ01000278">
    <property type="protein sequence ID" value="RNG21201.1"/>
    <property type="molecule type" value="Genomic_DNA"/>
</dbReference>
<dbReference type="Proteomes" id="UP000275401">
    <property type="component" value="Unassembled WGS sequence"/>
</dbReference>
<reference evidence="1 2" key="1">
    <citation type="submission" date="2018-11" db="EMBL/GenBank/DDBJ databases">
        <title>The Potential of Streptomyces as Biocontrol Agents against the Tomato grey mould, Botrytis cinerea (Gray mold) Frontiers in Microbiology.</title>
        <authorList>
            <person name="Li D."/>
        </authorList>
    </citation>
    <scope>NUCLEOTIDE SEQUENCE [LARGE SCALE GENOMIC DNA]</scope>
    <source>
        <strain evidence="1 2">NEAU-LD23</strain>
    </source>
</reference>
<gene>
    <name evidence="1" type="ORF">EEJ42_22780</name>
</gene>
<dbReference type="Gene3D" id="1.20.910.10">
    <property type="entry name" value="Heme oxygenase-like"/>
    <property type="match status" value="1"/>
</dbReference>
<sequence length="231" mass="25066">MISVGAALDARIGLLRPGLRATLARVWAVPDPAAVYPEYLHLTHQIIRATVPVMEAAAARSRELADRAADPVAAALVPYWARHIPEERGHDAWVCEDLAALGQDPGEPWRRIPPAPVAALAGAQYFWIEHLHPVCLLGYIAVLEGDPPHPRAAERLSARTGHPRAAFRTLDRHAAEDPGHRDALRRLLDTLPLDARLRRGVSVSALNTVQLLVAAFGALADRFTPPGARSV</sequence>
<dbReference type="AlphaFoldDB" id="A0A3M8VXM6"/>
<dbReference type="SUPFAM" id="SSF48613">
    <property type="entry name" value="Heme oxygenase-like"/>
    <property type="match status" value="1"/>
</dbReference>
<evidence type="ECO:0008006" key="3">
    <source>
        <dbReference type="Google" id="ProtNLM"/>
    </source>
</evidence>
<keyword evidence="2" id="KW-1185">Reference proteome</keyword>
<dbReference type="InterPro" id="IPR016084">
    <property type="entry name" value="Haem_Oase-like_multi-hlx"/>
</dbReference>
<organism evidence="1 2">
    <name type="scientific">Streptomyces botrytidirepellens</name>
    <dbReference type="NCBI Taxonomy" id="2486417"/>
    <lineage>
        <taxon>Bacteria</taxon>
        <taxon>Bacillati</taxon>
        <taxon>Actinomycetota</taxon>
        <taxon>Actinomycetes</taxon>
        <taxon>Kitasatosporales</taxon>
        <taxon>Streptomycetaceae</taxon>
        <taxon>Streptomyces</taxon>
    </lineage>
</organism>
<proteinExistence type="predicted"/>
<dbReference type="Pfam" id="PF14518">
    <property type="entry name" value="Haem_oxygenas_2"/>
    <property type="match status" value="1"/>
</dbReference>
<evidence type="ECO:0000313" key="2">
    <source>
        <dbReference type="Proteomes" id="UP000275401"/>
    </source>
</evidence>
<accession>A0A3M8VXM6</accession>
<evidence type="ECO:0000313" key="1">
    <source>
        <dbReference type="EMBL" id="RNG21201.1"/>
    </source>
</evidence>
<protein>
    <recommendedName>
        <fullName evidence="3">Iron-containing redox enzyme family protein</fullName>
    </recommendedName>
</protein>